<protein>
    <recommendedName>
        <fullName evidence="2">Tail sheath protein C-terminal domain-containing protein</fullName>
    </recommendedName>
</protein>
<reference evidence="3" key="1">
    <citation type="submission" date="2021-03" db="EMBL/GenBank/DDBJ databases">
        <title>Antimicrobial resistance genes in bacteria isolated from Japanese honey, and their potential for conferring macrolide and lincosamide resistance in the American foulbrood pathogen Paenibacillus larvae.</title>
        <authorList>
            <person name="Okamoto M."/>
            <person name="Kumagai M."/>
            <person name="Kanamori H."/>
            <person name="Takamatsu D."/>
        </authorList>
    </citation>
    <scope>NUCLEOTIDE SEQUENCE</scope>
    <source>
        <strain evidence="3">J40TS1</strain>
    </source>
</reference>
<feature type="domain" description="Tail sheath protein C-terminal" evidence="2">
    <location>
        <begin position="237"/>
        <end position="360"/>
    </location>
</feature>
<keyword evidence="4" id="KW-1185">Reference proteome</keyword>
<name>A0A920CYU1_9BACL</name>
<comment type="similarity">
    <text evidence="1">Belongs to the myoviridae tail sheath protein family.</text>
</comment>
<organism evidence="3 4">
    <name type="scientific">Paenibacillus montaniterrae</name>
    <dbReference type="NCBI Taxonomy" id="429341"/>
    <lineage>
        <taxon>Bacteria</taxon>
        <taxon>Bacillati</taxon>
        <taxon>Bacillota</taxon>
        <taxon>Bacilli</taxon>
        <taxon>Bacillales</taxon>
        <taxon>Paenibacillaceae</taxon>
        <taxon>Paenibacillus</taxon>
    </lineage>
</organism>
<dbReference type="Gene3D" id="3.30.1370.220">
    <property type="match status" value="1"/>
</dbReference>
<gene>
    <name evidence="3" type="ORF">J40TS1_34070</name>
</gene>
<evidence type="ECO:0000259" key="2">
    <source>
        <dbReference type="Pfam" id="PF17482"/>
    </source>
</evidence>
<evidence type="ECO:0000313" key="4">
    <source>
        <dbReference type="Proteomes" id="UP000683139"/>
    </source>
</evidence>
<dbReference type="EMBL" id="BOSE01000006">
    <property type="protein sequence ID" value="GIP17765.1"/>
    <property type="molecule type" value="Genomic_DNA"/>
</dbReference>
<dbReference type="InterPro" id="IPR020287">
    <property type="entry name" value="Tail_sheath_C"/>
</dbReference>
<dbReference type="Pfam" id="PF17482">
    <property type="entry name" value="Phage_sheath_1C"/>
    <property type="match status" value="1"/>
</dbReference>
<comment type="caution">
    <text evidence="3">The sequence shown here is derived from an EMBL/GenBank/DDBJ whole genome shotgun (WGS) entry which is preliminary data.</text>
</comment>
<accession>A0A920CYU1</accession>
<dbReference type="AlphaFoldDB" id="A0A920CYU1"/>
<evidence type="ECO:0000256" key="1">
    <source>
        <dbReference type="ARBA" id="ARBA00008005"/>
    </source>
</evidence>
<dbReference type="Proteomes" id="UP000683139">
    <property type="component" value="Unassembled WGS sequence"/>
</dbReference>
<evidence type="ECO:0000313" key="3">
    <source>
        <dbReference type="EMBL" id="GIP17765.1"/>
    </source>
</evidence>
<dbReference type="RefSeq" id="WP_213517419.1">
    <property type="nucleotide sequence ID" value="NZ_BOSE01000006.1"/>
</dbReference>
<proteinExistence type="inferred from homology"/>
<dbReference type="Gene3D" id="3.40.50.11790">
    <property type="match status" value="1"/>
</dbReference>
<sequence>MTIGLPTIEIVFKKLAASIIARSQRGIVALIVKDDTQGDTSATVAEYKSVTSISSGLYTPENTQYIKDVLIGGAAKVIVACVPTVSDSVIADAIAVIGSRKYNWIGLAEGNEGEQIELAAYVKEQETAGKSIKAIVHKITSPDSMHIVNYTNEAVTYSDGRTVTGEKFVARLLGTLAGLPLTRSSTYIAFDDLSSVVEPADVNAAINNGEFVLFNDEETVRIGRGINSLKTFTATISEDFRKILIVETLDQIKEDIASAFKDSYIGRYKNTYDNQILLISAINGYFATLAADGVLDSSFTNIADVDVDTQRNAWLAAGKTQAEDWDDQTVKNNPFGSHVFLAGYIKCPDAMEDFKFGVELQ</sequence>